<evidence type="ECO:0000313" key="7">
    <source>
        <dbReference type="Proteomes" id="UP000182409"/>
    </source>
</evidence>
<evidence type="ECO:0000313" key="6">
    <source>
        <dbReference type="EMBL" id="SEC04342.1"/>
    </source>
</evidence>
<keyword evidence="3" id="KW-0408">Iron</keyword>
<dbReference type="GO" id="GO:0046872">
    <property type="term" value="F:metal ion binding"/>
    <property type="evidence" value="ECO:0007669"/>
    <property type="project" value="UniProtKB-KW"/>
</dbReference>
<dbReference type="InterPro" id="IPR011257">
    <property type="entry name" value="DNA_glycosylase"/>
</dbReference>
<dbReference type="Gene3D" id="1.10.1670.10">
    <property type="entry name" value="Helix-hairpin-Helix base-excision DNA repair enzymes (C-terminal)"/>
    <property type="match status" value="1"/>
</dbReference>
<dbReference type="GO" id="GO:0051539">
    <property type="term" value="F:4 iron, 4 sulfur cluster binding"/>
    <property type="evidence" value="ECO:0007669"/>
    <property type="project" value="UniProtKB-KW"/>
</dbReference>
<organism evidence="6 7">
    <name type="scientific">Terriglobus roseus</name>
    <dbReference type="NCBI Taxonomy" id="392734"/>
    <lineage>
        <taxon>Bacteria</taxon>
        <taxon>Pseudomonadati</taxon>
        <taxon>Acidobacteriota</taxon>
        <taxon>Terriglobia</taxon>
        <taxon>Terriglobales</taxon>
        <taxon>Acidobacteriaceae</taxon>
        <taxon>Terriglobus</taxon>
    </lineage>
</organism>
<keyword evidence="6" id="KW-0255">Endonuclease</keyword>
<dbReference type="SMART" id="SM00478">
    <property type="entry name" value="ENDO3c"/>
    <property type="match status" value="1"/>
</dbReference>
<dbReference type="InterPro" id="IPR023170">
    <property type="entry name" value="HhH_base_excis_C"/>
</dbReference>
<evidence type="ECO:0000256" key="2">
    <source>
        <dbReference type="ARBA" id="ARBA00022723"/>
    </source>
</evidence>
<accession>A0A1H4PBG6</accession>
<reference evidence="6 7" key="1">
    <citation type="submission" date="2016-10" db="EMBL/GenBank/DDBJ databases">
        <authorList>
            <person name="de Groot N.N."/>
        </authorList>
    </citation>
    <scope>NUCLEOTIDE SEQUENCE [LARGE SCALE GENOMIC DNA]</scope>
    <source>
        <strain evidence="6 7">AB35.6</strain>
    </source>
</reference>
<dbReference type="GO" id="GO:0004519">
    <property type="term" value="F:endonuclease activity"/>
    <property type="evidence" value="ECO:0007669"/>
    <property type="project" value="UniProtKB-KW"/>
</dbReference>
<keyword evidence="1" id="KW-0004">4Fe-4S</keyword>
<keyword evidence="4" id="KW-0411">Iron-sulfur</keyword>
<dbReference type="PANTHER" id="PTHR10359">
    <property type="entry name" value="A/G-SPECIFIC ADENINE GLYCOSYLASE/ENDONUCLEASE III"/>
    <property type="match status" value="1"/>
</dbReference>
<evidence type="ECO:0000256" key="4">
    <source>
        <dbReference type="ARBA" id="ARBA00023014"/>
    </source>
</evidence>
<dbReference type="Pfam" id="PF00730">
    <property type="entry name" value="HhH-GPD"/>
    <property type="match status" value="1"/>
</dbReference>
<evidence type="ECO:0000256" key="3">
    <source>
        <dbReference type="ARBA" id="ARBA00023004"/>
    </source>
</evidence>
<proteinExistence type="predicted"/>
<dbReference type="InterPro" id="IPR003265">
    <property type="entry name" value="HhH-GPD_domain"/>
</dbReference>
<keyword evidence="6" id="KW-0378">Hydrolase</keyword>
<gene>
    <name evidence="6" type="ORF">SAMN05443244_2502</name>
</gene>
<keyword evidence="6" id="KW-0540">Nuclease</keyword>
<evidence type="ECO:0000256" key="1">
    <source>
        <dbReference type="ARBA" id="ARBA00022485"/>
    </source>
</evidence>
<dbReference type="SUPFAM" id="SSF48150">
    <property type="entry name" value="DNA-glycosylase"/>
    <property type="match status" value="1"/>
</dbReference>
<keyword evidence="2" id="KW-0479">Metal-binding</keyword>
<dbReference type="AlphaFoldDB" id="A0A1H4PBG6"/>
<dbReference type="GO" id="GO:0006284">
    <property type="term" value="P:base-excision repair"/>
    <property type="evidence" value="ECO:0007669"/>
    <property type="project" value="InterPro"/>
</dbReference>
<dbReference type="RefSeq" id="WP_244502064.1">
    <property type="nucleotide sequence ID" value="NZ_FNSD01000001.1"/>
</dbReference>
<name>A0A1H4PBG6_9BACT</name>
<protein>
    <submittedName>
        <fullName evidence="6">Endonuclease-3</fullName>
    </submittedName>
</protein>
<feature type="domain" description="HhH-GPD" evidence="5">
    <location>
        <begin position="62"/>
        <end position="221"/>
    </location>
</feature>
<dbReference type="Proteomes" id="UP000182409">
    <property type="component" value="Unassembled WGS sequence"/>
</dbReference>
<dbReference type="Gene3D" id="1.10.340.30">
    <property type="entry name" value="Hypothetical protein, domain 2"/>
    <property type="match status" value="1"/>
</dbReference>
<dbReference type="CDD" id="cd00056">
    <property type="entry name" value="ENDO3c"/>
    <property type="match status" value="1"/>
</dbReference>
<evidence type="ECO:0000259" key="5">
    <source>
        <dbReference type="SMART" id="SM00478"/>
    </source>
</evidence>
<dbReference type="EMBL" id="FNSD01000001">
    <property type="protein sequence ID" value="SEC04342.1"/>
    <property type="molecule type" value="Genomic_DNA"/>
</dbReference>
<sequence>MRLTDVPTAQQAALFPDASRPERPLLFRDLQEIQDRLLTWWGEPPAPREVWDPLTQLIYSLCSSRTKDAESQATILALRERFGGWPSGPNSWDEVRWERLRDASVAEIEDTLRLATFPDRKAVQLKRTLERITERVGSLSLAFLAKYRTDKVRAWIEELPGAGVKASAAVVNFSSLRRRAIAIDGHHQRIAIRLGIAPANATARQVEATLVPLTPVGWTAITMDEHHTLVKKLGQRVCSLREAHCTRCPLREVCLTGSAAATSRS</sequence>